<dbReference type="Proteomes" id="UP000367825">
    <property type="component" value="Unassembled WGS sequence"/>
</dbReference>
<organism evidence="1 2">
    <name type="scientific">Pandoraea nosoerga</name>
    <dbReference type="NCBI Taxonomy" id="2508296"/>
    <lineage>
        <taxon>Bacteria</taxon>
        <taxon>Pseudomonadati</taxon>
        <taxon>Pseudomonadota</taxon>
        <taxon>Betaproteobacteria</taxon>
        <taxon>Burkholderiales</taxon>
        <taxon>Burkholderiaceae</taxon>
        <taxon>Pandoraea</taxon>
    </lineage>
</organism>
<evidence type="ECO:0000313" key="2">
    <source>
        <dbReference type="Proteomes" id="UP000367825"/>
    </source>
</evidence>
<dbReference type="InterPro" id="IPR036412">
    <property type="entry name" value="HAD-like_sf"/>
</dbReference>
<proteinExistence type="predicted"/>
<accession>A0A5E4USW2</accession>
<protein>
    <submittedName>
        <fullName evidence="1">Uncharacterized protein</fullName>
    </submittedName>
</protein>
<dbReference type="EMBL" id="CABPSC010000007">
    <property type="protein sequence ID" value="VVE03006.1"/>
    <property type="molecule type" value="Genomic_DNA"/>
</dbReference>
<sequence>MTFTDSLLNVRGKTLCIDIDGTICTEEKTFERPLATPLEGAVEALRMLKEHDNTIILWTARGWEQYRVTKHWLDQHGFVYDQLIMGKPIVNFFIDDRGRQFKSWSELIV</sequence>
<gene>
    <name evidence="1" type="ORF">PNO31109_02217</name>
</gene>
<dbReference type="SUPFAM" id="SSF56784">
    <property type="entry name" value="HAD-like"/>
    <property type="match status" value="1"/>
</dbReference>
<dbReference type="InterPro" id="IPR023214">
    <property type="entry name" value="HAD_sf"/>
</dbReference>
<keyword evidence="2" id="KW-1185">Reference proteome</keyword>
<evidence type="ECO:0000313" key="1">
    <source>
        <dbReference type="EMBL" id="VVE03006.1"/>
    </source>
</evidence>
<reference evidence="1 2" key="1">
    <citation type="submission" date="2019-08" db="EMBL/GenBank/DDBJ databases">
        <authorList>
            <person name="Peeters C."/>
        </authorList>
    </citation>
    <scope>NUCLEOTIDE SEQUENCE [LARGE SCALE GENOMIC DNA]</scope>
    <source>
        <strain evidence="1 2">LMG 31109</strain>
    </source>
</reference>
<dbReference type="Gene3D" id="3.40.50.1000">
    <property type="entry name" value="HAD superfamily/HAD-like"/>
    <property type="match status" value="1"/>
</dbReference>
<dbReference type="RefSeq" id="WP_206111020.1">
    <property type="nucleotide sequence ID" value="NZ_CABPSC010000007.1"/>
</dbReference>
<name>A0A5E4USW2_9BURK</name>
<dbReference type="AlphaFoldDB" id="A0A5E4USW2"/>